<evidence type="ECO:0000256" key="5">
    <source>
        <dbReference type="ARBA" id="ARBA00022692"/>
    </source>
</evidence>
<sequence>GASDDGVSCAIAFDLIRLLAHSPEMVLLYDVVFVFNGAEEAFMEGAHGFITQHRWAKDIRTFVNLEAAGSGGREVVFQTGPGDEIASLYASLVPHPHGNVLLQELFETGVIPGDTDFRVYRDFGGIPGVDLAFIANGYVYHTKLDTVDRIPLGAVQRAGENILAMLTGFQSMLQMEDAFKPSTTKPVFFDVLGLCMVTYGHSTKHILHTSMLLLLGALLAHRNSRDPEGMFRASRAHSVSIVGGILCSMLVGCAMLAI</sequence>
<evidence type="ECO:0000256" key="3">
    <source>
        <dbReference type="ARBA" id="ARBA00010918"/>
    </source>
</evidence>
<feature type="non-terminal residue" evidence="15">
    <location>
        <position position="258"/>
    </location>
</feature>
<evidence type="ECO:0000256" key="12">
    <source>
        <dbReference type="ARBA" id="ARBA00023136"/>
    </source>
</evidence>
<evidence type="ECO:0000313" key="16">
    <source>
        <dbReference type="Proteomes" id="UP000054560"/>
    </source>
</evidence>
<dbReference type="eggNOG" id="KOG2194">
    <property type="taxonomic scope" value="Eukaryota"/>
</dbReference>
<dbReference type="InterPro" id="IPR007484">
    <property type="entry name" value="Peptidase_M28"/>
</dbReference>
<dbReference type="GeneID" id="25912779"/>
<dbReference type="Gene3D" id="3.40.630.10">
    <property type="entry name" value="Zn peptidases"/>
    <property type="match status" value="1"/>
</dbReference>
<evidence type="ECO:0000259" key="14">
    <source>
        <dbReference type="Pfam" id="PF04389"/>
    </source>
</evidence>
<dbReference type="OrthoDB" id="76293at2759"/>
<dbReference type="InterPro" id="IPR045175">
    <property type="entry name" value="M28_fam"/>
</dbReference>
<dbReference type="GO" id="GO:0046872">
    <property type="term" value="F:metal ion binding"/>
    <property type="evidence" value="ECO:0007669"/>
    <property type="project" value="UniProtKB-KW"/>
</dbReference>
<proteinExistence type="inferred from homology"/>
<reference evidence="15 16" key="1">
    <citation type="submission" date="2011-02" db="EMBL/GenBank/DDBJ databases">
        <title>The Genome Sequence of Sphaeroforma arctica JP610.</title>
        <authorList>
            <consortium name="The Broad Institute Genome Sequencing Platform"/>
            <person name="Russ C."/>
            <person name="Cuomo C."/>
            <person name="Young S.K."/>
            <person name="Zeng Q."/>
            <person name="Gargeya S."/>
            <person name="Alvarado L."/>
            <person name="Berlin A."/>
            <person name="Chapman S.B."/>
            <person name="Chen Z."/>
            <person name="Freedman E."/>
            <person name="Gellesch M."/>
            <person name="Goldberg J."/>
            <person name="Griggs A."/>
            <person name="Gujja S."/>
            <person name="Heilman E."/>
            <person name="Heiman D."/>
            <person name="Howarth C."/>
            <person name="Mehta T."/>
            <person name="Neiman D."/>
            <person name="Pearson M."/>
            <person name="Roberts A."/>
            <person name="Saif S."/>
            <person name="Shea T."/>
            <person name="Shenoy N."/>
            <person name="Sisk P."/>
            <person name="Stolte C."/>
            <person name="Sykes S."/>
            <person name="White J."/>
            <person name="Yandava C."/>
            <person name="Burger G."/>
            <person name="Gray M.W."/>
            <person name="Holland P.W.H."/>
            <person name="King N."/>
            <person name="Lang F.B.F."/>
            <person name="Roger A.J."/>
            <person name="Ruiz-Trillo I."/>
            <person name="Haas B."/>
            <person name="Nusbaum C."/>
            <person name="Birren B."/>
        </authorList>
    </citation>
    <scope>NUCLEOTIDE SEQUENCE [LARGE SCALE GENOMIC DNA]</scope>
    <source>
        <strain evidence="15 16">JP610</strain>
    </source>
</reference>
<organism evidence="15 16">
    <name type="scientific">Sphaeroforma arctica JP610</name>
    <dbReference type="NCBI Taxonomy" id="667725"/>
    <lineage>
        <taxon>Eukaryota</taxon>
        <taxon>Ichthyosporea</taxon>
        <taxon>Ichthyophonida</taxon>
        <taxon>Sphaeroforma</taxon>
    </lineage>
</organism>
<evidence type="ECO:0000256" key="9">
    <source>
        <dbReference type="ARBA" id="ARBA00022833"/>
    </source>
</evidence>
<feature type="domain" description="Peptidase M28" evidence="14">
    <location>
        <begin position="1"/>
        <end position="165"/>
    </location>
</feature>
<name>A0A0L0FEK4_9EUKA</name>
<dbReference type="Proteomes" id="UP000054560">
    <property type="component" value="Unassembled WGS sequence"/>
</dbReference>
<keyword evidence="4" id="KW-0645">Protease</keyword>
<keyword evidence="7" id="KW-0378">Hydrolase</keyword>
<gene>
    <name evidence="15" type="ORF">SARC_12275</name>
</gene>
<keyword evidence="8" id="KW-0256">Endoplasmic reticulum</keyword>
<evidence type="ECO:0000256" key="8">
    <source>
        <dbReference type="ARBA" id="ARBA00022824"/>
    </source>
</evidence>
<keyword evidence="10" id="KW-1133">Transmembrane helix</keyword>
<dbReference type="GO" id="GO:0005789">
    <property type="term" value="C:endoplasmic reticulum membrane"/>
    <property type="evidence" value="ECO:0007669"/>
    <property type="project" value="UniProtKB-SubCell"/>
</dbReference>
<keyword evidence="11" id="KW-0482">Metalloprotease</keyword>
<evidence type="ECO:0000256" key="1">
    <source>
        <dbReference type="ARBA" id="ARBA00001947"/>
    </source>
</evidence>
<accession>A0A0L0FEK4</accession>
<dbReference type="FunFam" id="3.40.630.10:FF:000008">
    <property type="entry name" value="Endoplasmic reticulum metallopeptidase 1"/>
    <property type="match status" value="1"/>
</dbReference>
<keyword evidence="6" id="KW-0479">Metal-binding</keyword>
<dbReference type="EMBL" id="KQ243787">
    <property type="protein sequence ID" value="KNC75194.1"/>
    <property type="molecule type" value="Genomic_DNA"/>
</dbReference>
<evidence type="ECO:0000256" key="10">
    <source>
        <dbReference type="ARBA" id="ARBA00022989"/>
    </source>
</evidence>
<comment type="similarity">
    <text evidence="3">Belongs to the peptidase M28 family.</text>
</comment>
<evidence type="ECO:0000256" key="7">
    <source>
        <dbReference type="ARBA" id="ARBA00022801"/>
    </source>
</evidence>
<dbReference type="RefSeq" id="XP_014149096.1">
    <property type="nucleotide sequence ID" value="XM_014293621.1"/>
</dbReference>
<feature type="non-terminal residue" evidence="15">
    <location>
        <position position="1"/>
    </location>
</feature>
<evidence type="ECO:0000256" key="6">
    <source>
        <dbReference type="ARBA" id="ARBA00022723"/>
    </source>
</evidence>
<keyword evidence="16" id="KW-1185">Reference proteome</keyword>
<keyword evidence="13" id="KW-0325">Glycoprotein</keyword>
<keyword evidence="12" id="KW-0472">Membrane</keyword>
<keyword evidence="9" id="KW-0862">Zinc</keyword>
<evidence type="ECO:0000256" key="13">
    <source>
        <dbReference type="ARBA" id="ARBA00023180"/>
    </source>
</evidence>
<dbReference type="STRING" id="667725.A0A0L0FEK4"/>
<dbReference type="AlphaFoldDB" id="A0A0L0FEK4"/>
<comment type="cofactor">
    <cofactor evidence="1">
        <name>Zn(2+)</name>
        <dbReference type="ChEBI" id="CHEBI:29105"/>
    </cofactor>
</comment>
<dbReference type="PANTHER" id="PTHR12147">
    <property type="entry name" value="METALLOPEPTIDASE M28 FAMILY MEMBER"/>
    <property type="match status" value="1"/>
</dbReference>
<evidence type="ECO:0000256" key="2">
    <source>
        <dbReference type="ARBA" id="ARBA00004477"/>
    </source>
</evidence>
<dbReference type="PANTHER" id="PTHR12147:SF22">
    <property type="entry name" value="ENDOPLASMIC RETICULUM METALLOPEPTIDASE 1"/>
    <property type="match status" value="1"/>
</dbReference>
<keyword evidence="5" id="KW-0812">Transmembrane</keyword>
<dbReference type="SUPFAM" id="SSF53187">
    <property type="entry name" value="Zn-dependent exopeptidases"/>
    <property type="match status" value="1"/>
</dbReference>
<evidence type="ECO:0000256" key="11">
    <source>
        <dbReference type="ARBA" id="ARBA00023049"/>
    </source>
</evidence>
<evidence type="ECO:0000313" key="15">
    <source>
        <dbReference type="EMBL" id="KNC75194.1"/>
    </source>
</evidence>
<comment type="subcellular location">
    <subcellularLocation>
        <location evidence="2">Endoplasmic reticulum membrane</location>
        <topology evidence="2">Multi-pass membrane protein</topology>
    </subcellularLocation>
</comment>
<evidence type="ECO:0000256" key="4">
    <source>
        <dbReference type="ARBA" id="ARBA00022670"/>
    </source>
</evidence>
<protein>
    <recommendedName>
        <fullName evidence="14">Peptidase M28 domain-containing protein</fullName>
    </recommendedName>
</protein>
<dbReference type="GO" id="GO:0006508">
    <property type="term" value="P:proteolysis"/>
    <property type="evidence" value="ECO:0007669"/>
    <property type="project" value="UniProtKB-KW"/>
</dbReference>
<dbReference type="Pfam" id="PF04389">
    <property type="entry name" value="Peptidase_M28"/>
    <property type="match status" value="1"/>
</dbReference>
<dbReference type="GO" id="GO:0008235">
    <property type="term" value="F:metalloexopeptidase activity"/>
    <property type="evidence" value="ECO:0007669"/>
    <property type="project" value="InterPro"/>
</dbReference>